<dbReference type="GO" id="GO:0003714">
    <property type="term" value="F:transcription corepressor activity"/>
    <property type="evidence" value="ECO:0007669"/>
    <property type="project" value="TreeGrafter"/>
</dbReference>
<feature type="region of interest" description="Disordered" evidence="10">
    <location>
        <begin position="1"/>
        <end position="78"/>
    </location>
</feature>
<dbReference type="Proteomes" id="UP000783686">
    <property type="component" value="Unassembled WGS sequence"/>
</dbReference>
<evidence type="ECO:0000256" key="3">
    <source>
        <dbReference type="ARBA" id="ARBA00022723"/>
    </source>
</evidence>
<evidence type="ECO:0000259" key="12">
    <source>
        <dbReference type="PROSITE" id="PS51293"/>
    </source>
</evidence>
<dbReference type="EMBL" id="CAJFCW020000005">
    <property type="protein sequence ID" value="CAG9118635.1"/>
    <property type="molecule type" value="Genomic_DNA"/>
</dbReference>
<dbReference type="GO" id="GO:0003677">
    <property type="term" value="F:DNA binding"/>
    <property type="evidence" value="ECO:0007669"/>
    <property type="project" value="UniProtKB-KW"/>
</dbReference>
<dbReference type="PANTHER" id="PTHR16089:SF28">
    <property type="entry name" value="REST COREPRESSOR"/>
    <property type="match status" value="1"/>
</dbReference>
<feature type="compositionally biased region" description="Basic and acidic residues" evidence="10">
    <location>
        <begin position="60"/>
        <end position="74"/>
    </location>
</feature>
<dbReference type="InterPro" id="IPR000949">
    <property type="entry name" value="ELM2_dom"/>
</dbReference>
<evidence type="ECO:0000256" key="4">
    <source>
        <dbReference type="ARBA" id="ARBA00022771"/>
    </source>
</evidence>
<evidence type="ECO:0000256" key="5">
    <source>
        <dbReference type="ARBA" id="ARBA00022833"/>
    </source>
</evidence>
<accession>A0A811L876</accession>
<feature type="compositionally biased region" description="Polar residues" evidence="10">
    <location>
        <begin position="1"/>
        <end position="18"/>
    </location>
</feature>
<dbReference type="GO" id="GO:0000118">
    <property type="term" value="C:histone deacetylase complex"/>
    <property type="evidence" value="ECO:0007669"/>
    <property type="project" value="TreeGrafter"/>
</dbReference>
<dbReference type="InterPro" id="IPR009057">
    <property type="entry name" value="Homeodomain-like_sf"/>
</dbReference>
<keyword evidence="7" id="KW-0238">DNA-binding</keyword>
<evidence type="ECO:0000256" key="6">
    <source>
        <dbReference type="ARBA" id="ARBA00023015"/>
    </source>
</evidence>
<evidence type="ECO:0000313" key="14">
    <source>
        <dbReference type="Proteomes" id="UP000614601"/>
    </source>
</evidence>
<dbReference type="InterPro" id="IPR017884">
    <property type="entry name" value="SANT_dom"/>
</dbReference>
<dbReference type="GO" id="GO:0005667">
    <property type="term" value="C:transcription regulator complex"/>
    <property type="evidence" value="ECO:0007669"/>
    <property type="project" value="TreeGrafter"/>
</dbReference>
<proteinExistence type="predicted"/>
<dbReference type="Proteomes" id="UP000614601">
    <property type="component" value="Unassembled WGS sequence"/>
</dbReference>
<dbReference type="GO" id="GO:0006357">
    <property type="term" value="P:regulation of transcription by RNA polymerase II"/>
    <property type="evidence" value="ECO:0007669"/>
    <property type="project" value="TreeGrafter"/>
</dbReference>
<dbReference type="InterPro" id="IPR051066">
    <property type="entry name" value="Trans_reg/Corepressor"/>
</dbReference>
<dbReference type="PANTHER" id="PTHR16089">
    <property type="entry name" value="REST COREPRESSOR COREST PROTEIN-RELATED"/>
    <property type="match status" value="1"/>
</dbReference>
<evidence type="ECO:0000256" key="1">
    <source>
        <dbReference type="ARBA" id="ARBA00004123"/>
    </source>
</evidence>
<dbReference type="AlphaFoldDB" id="A0A811L876"/>
<name>A0A811L876_9BILA</name>
<comment type="subcellular location">
    <subcellularLocation>
        <location evidence="1">Nucleus</location>
    </subcellularLocation>
</comment>
<keyword evidence="8" id="KW-0804">Transcription</keyword>
<reference evidence="13" key="1">
    <citation type="submission" date="2020-09" db="EMBL/GenBank/DDBJ databases">
        <authorList>
            <person name="Kikuchi T."/>
        </authorList>
    </citation>
    <scope>NUCLEOTIDE SEQUENCE</scope>
    <source>
        <strain evidence="13">SH1</strain>
    </source>
</reference>
<keyword evidence="14" id="KW-1185">Reference proteome</keyword>
<keyword evidence="9" id="KW-0539">Nucleus</keyword>
<feature type="compositionally biased region" description="Low complexity" evidence="10">
    <location>
        <begin position="48"/>
        <end position="59"/>
    </location>
</feature>
<dbReference type="OrthoDB" id="10064338at2759"/>
<evidence type="ECO:0000256" key="9">
    <source>
        <dbReference type="ARBA" id="ARBA00023242"/>
    </source>
</evidence>
<keyword evidence="5" id="KW-0862">Zinc</keyword>
<evidence type="ECO:0000259" key="11">
    <source>
        <dbReference type="PROSITE" id="PS51156"/>
    </source>
</evidence>
<dbReference type="Gene3D" id="1.10.10.60">
    <property type="entry name" value="Homeodomain-like"/>
    <property type="match status" value="1"/>
</dbReference>
<feature type="domain" description="SANT" evidence="12">
    <location>
        <begin position="165"/>
        <end position="216"/>
    </location>
</feature>
<dbReference type="GO" id="GO:0008270">
    <property type="term" value="F:zinc ion binding"/>
    <property type="evidence" value="ECO:0007669"/>
    <property type="project" value="UniProtKB-KW"/>
</dbReference>
<keyword evidence="6" id="KW-0805">Transcription regulation</keyword>
<gene>
    <name evidence="13" type="ORF">BOKJ2_LOCUS10506</name>
</gene>
<keyword evidence="3" id="KW-0479">Metal-binding</keyword>
<dbReference type="Gene3D" id="1.20.58.1880">
    <property type="match status" value="1"/>
</dbReference>
<organism evidence="13 14">
    <name type="scientific">Bursaphelenchus okinawaensis</name>
    <dbReference type="NCBI Taxonomy" id="465554"/>
    <lineage>
        <taxon>Eukaryota</taxon>
        <taxon>Metazoa</taxon>
        <taxon>Ecdysozoa</taxon>
        <taxon>Nematoda</taxon>
        <taxon>Chromadorea</taxon>
        <taxon>Rhabditida</taxon>
        <taxon>Tylenchina</taxon>
        <taxon>Tylenchomorpha</taxon>
        <taxon>Aphelenchoidea</taxon>
        <taxon>Aphelenchoididae</taxon>
        <taxon>Bursaphelenchus</taxon>
    </lineage>
</organism>
<evidence type="ECO:0000313" key="13">
    <source>
        <dbReference type="EMBL" id="CAD5223736.1"/>
    </source>
</evidence>
<dbReference type="PROSITE" id="PS51293">
    <property type="entry name" value="SANT"/>
    <property type="match status" value="1"/>
</dbReference>
<evidence type="ECO:0000256" key="2">
    <source>
        <dbReference type="ARBA" id="ARBA00022491"/>
    </source>
</evidence>
<evidence type="ECO:0000256" key="7">
    <source>
        <dbReference type="ARBA" id="ARBA00023125"/>
    </source>
</evidence>
<dbReference type="EMBL" id="CAJFDH010000005">
    <property type="protein sequence ID" value="CAD5223736.1"/>
    <property type="molecule type" value="Genomic_DNA"/>
</dbReference>
<keyword evidence="4" id="KW-0863">Zinc-finger</keyword>
<dbReference type="SUPFAM" id="SSF46689">
    <property type="entry name" value="Homeodomain-like"/>
    <property type="match status" value="1"/>
</dbReference>
<dbReference type="FunFam" id="1.10.10.60:FF:000012">
    <property type="entry name" value="Metastasis-associated 1 family, member 3"/>
    <property type="match status" value="1"/>
</dbReference>
<dbReference type="PROSITE" id="PS51156">
    <property type="entry name" value="ELM2"/>
    <property type="match status" value="1"/>
</dbReference>
<feature type="domain" description="ELM2" evidence="11">
    <location>
        <begin position="80"/>
        <end position="164"/>
    </location>
</feature>
<evidence type="ECO:0000256" key="8">
    <source>
        <dbReference type="ARBA" id="ARBA00023163"/>
    </source>
</evidence>
<evidence type="ECO:0008006" key="15">
    <source>
        <dbReference type="Google" id="ProtNLM"/>
    </source>
</evidence>
<comment type="caution">
    <text evidence="13">The sequence shown here is derived from an EMBL/GenBank/DDBJ whole genome shotgun (WGS) entry which is preliminary data.</text>
</comment>
<sequence length="464" mass="53441">MSTVTRSSSLRRQPQRTAKNPPPPPPKKVSLPQIKKPVARVQSKPSTSNKNGNSRNLRSNNERRRPLVNDDATKNKVTHRFIQLGERCQVTMPKEGPHQGPSHSPEREVCVWKMDGSEMKAEELEEFCCDTYEKYGLPCERAMYALYNNDFDKKKAMVQAEESALLQEQWSDNDCFAFNGLFATYGKDFRKIHKMMSYKSMRSLIEHYYKVKMVSYKVGGLIEATKQPNVPALNGFEEEDDEYDLDKTESVCDNCGATAILHQINNEMQCLSCKRFFEEFNYNRPVDRSDKRALLKYDEEAQILADKFTQIFFNAPVDKSRPSFVNMRGKRQADAREIKMKSAQQEQASLRAVKHLAVTLELQAQKKYMNKKKHKPKPIDAWNKTEQKIAIGLLVRYSGNCEKTARILGTKTVENVEALYKKYESCIKEEVEKIKKQVDLESDVNAMYKTITQKTPPVDVVDLD</sequence>
<protein>
    <recommendedName>
        <fullName evidence="15">SANT domain-containing protein</fullName>
    </recommendedName>
</protein>
<keyword evidence="2" id="KW-0678">Repressor</keyword>
<evidence type="ECO:0000256" key="10">
    <source>
        <dbReference type="SAM" id="MobiDB-lite"/>
    </source>
</evidence>